<evidence type="ECO:0000313" key="2">
    <source>
        <dbReference type="Proteomes" id="UP000320475"/>
    </source>
</evidence>
<name>A0A507BFW4_9FUNG</name>
<dbReference type="AlphaFoldDB" id="A0A507BFW4"/>
<proteinExistence type="predicted"/>
<evidence type="ECO:0000313" key="1">
    <source>
        <dbReference type="EMBL" id="TPX29990.1"/>
    </source>
</evidence>
<gene>
    <name evidence="1" type="ORF">SeLEV6574_g08656</name>
</gene>
<dbReference type="Proteomes" id="UP000320475">
    <property type="component" value="Unassembled WGS sequence"/>
</dbReference>
<protein>
    <submittedName>
        <fullName evidence="1">Uncharacterized protein</fullName>
    </submittedName>
</protein>
<dbReference type="EMBL" id="QEAM01001258">
    <property type="protein sequence ID" value="TPX29990.1"/>
    <property type="molecule type" value="Genomic_DNA"/>
</dbReference>
<sequence length="68" mass="7763">MCPVLLVRMETENEPRLILTHYHNHWIVLPAMMKSNVFTGINNVLPAMMESNVSSGINNGSYSFIKRD</sequence>
<comment type="caution">
    <text evidence="1">The sequence shown here is derived from an EMBL/GenBank/DDBJ whole genome shotgun (WGS) entry which is preliminary data.</text>
</comment>
<accession>A0A507BFW4</accession>
<organism evidence="1 2">
    <name type="scientific">Synchytrium endobioticum</name>
    <dbReference type="NCBI Taxonomy" id="286115"/>
    <lineage>
        <taxon>Eukaryota</taxon>
        <taxon>Fungi</taxon>
        <taxon>Fungi incertae sedis</taxon>
        <taxon>Chytridiomycota</taxon>
        <taxon>Chytridiomycota incertae sedis</taxon>
        <taxon>Chytridiomycetes</taxon>
        <taxon>Synchytriales</taxon>
        <taxon>Synchytriaceae</taxon>
        <taxon>Synchytrium</taxon>
    </lineage>
</organism>
<reference evidence="1 2" key="1">
    <citation type="journal article" date="2019" name="Sci. Rep.">
        <title>Comparative genomics of chytrid fungi reveal insights into the obligate biotrophic and pathogenic lifestyle of Synchytrium endobioticum.</title>
        <authorList>
            <person name="van de Vossenberg B.T.L.H."/>
            <person name="Warris S."/>
            <person name="Nguyen H.D.T."/>
            <person name="van Gent-Pelzer M.P.E."/>
            <person name="Joly D.L."/>
            <person name="van de Geest H.C."/>
            <person name="Bonants P.J.M."/>
            <person name="Smith D.S."/>
            <person name="Levesque C.A."/>
            <person name="van der Lee T.A.J."/>
        </authorList>
    </citation>
    <scope>NUCLEOTIDE SEQUENCE [LARGE SCALE GENOMIC DNA]</scope>
    <source>
        <strain evidence="1 2">LEV6574</strain>
    </source>
</reference>